<dbReference type="Proteomes" id="UP000077755">
    <property type="component" value="Chromosome 1"/>
</dbReference>
<evidence type="ECO:0000256" key="6">
    <source>
        <dbReference type="ARBA" id="ARBA00023329"/>
    </source>
</evidence>
<dbReference type="GO" id="GO:2000008">
    <property type="term" value="P:regulation of protein localization to cell surface"/>
    <property type="evidence" value="ECO:0007669"/>
    <property type="project" value="UniProtKB-ARBA"/>
</dbReference>
<dbReference type="PANTHER" id="PTHR35293:SF10">
    <property type="entry name" value="EGG CELL-SECRETED PROTEIN 1.2-RELATED"/>
    <property type="match status" value="1"/>
</dbReference>
<keyword evidence="10" id="KW-1185">Reference proteome</keyword>
<sequence>MTSKFVTILLLATFTCSIAYSGATRELPKPDEQQYFNLELVAAQDEASNSTNGTLANCWNAIAEIKSCGNEITAYFNNGTIDIGVPCCQAIKMITLHCWPSMLSVLGITPDQCNILVGYCDASAAAAPAPSSSIPVINKIIIH</sequence>
<dbReference type="InterPro" id="IPR008502">
    <property type="entry name" value="Prolamin-like"/>
</dbReference>
<comment type="function">
    <text evidence="7">Involved in the regulation of gamete interactions during the double fertilization and to prevent multiple-pollen tube attraction; mediates the redistribution of the gamete fusogen HAP2/GCS1 to the cell surface after secretion upon sperm arrival.</text>
</comment>
<reference evidence="9" key="2">
    <citation type="submission" date="2022-03" db="EMBL/GenBank/DDBJ databases">
        <title>Draft title - Genomic analysis of global carrot germplasm unveils the trajectory of domestication and the origin of high carotenoid orange carrot.</title>
        <authorList>
            <person name="Iorizzo M."/>
            <person name="Ellison S."/>
            <person name="Senalik D."/>
            <person name="Macko-Podgorni A."/>
            <person name="Grzebelus D."/>
            <person name="Bostan H."/>
            <person name="Rolling W."/>
            <person name="Curaba J."/>
            <person name="Simon P."/>
        </authorList>
    </citation>
    <scope>NUCLEOTIDE SEQUENCE</scope>
    <source>
        <tissue evidence="9">Leaf</tissue>
    </source>
</reference>
<dbReference type="PANTHER" id="PTHR35293">
    <property type="entry name" value="EGG CELL-SECRETED PROTEIN 1.5"/>
    <property type="match status" value="1"/>
</dbReference>
<comment type="similarity">
    <text evidence="8">Belongs to the plant egg cell-secreted peptide family.</text>
</comment>
<keyword evidence="6" id="KW-0968">Cytoplasmic vesicle</keyword>
<dbReference type="Gramene" id="KZN08748">
    <property type="protein sequence ID" value="KZN08748"/>
    <property type="gene ID" value="DCAR_001404"/>
</dbReference>
<dbReference type="GO" id="GO:0031410">
    <property type="term" value="C:cytoplasmic vesicle"/>
    <property type="evidence" value="ECO:0007669"/>
    <property type="project" value="UniProtKB-SubCell"/>
</dbReference>
<evidence type="ECO:0000256" key="5">
    <source>
        <dbReference type="ARBA" id="ARBA00023279"/>
    </source>
</evidence>
<evidence type="ECO:0000256" key="2">
    <source>
        <dbReference type="ARBA" id="ARBA00004613"/>
    </source>
</evidence>
<dbReference type="Pfam" id="PF05617">
    <property type="entry name" value="Prolamin_like"/>
    <property type="match status" value="1"/>
</dbReference>
<gene>
    <name evidence="9" type="ORF">DCAR_0101340</name>
</gene>
<dbReference type="OrthoDB" id="782765at2759"/>
<dbReference type="OMA" id="LANCWNA"/>
<evidence type="ECO:0000256" key="8">
    <source>
        <dbReference type="ARBA" id="ARBA00034484"/>
    </source>
</evidence>
<dbReference type="GO" id="GO:0080155">
    <property type="term" value="P:regulation of double fertilization forming a zygote and endosperm"/>
    <property type="evidence" value="ECO:0007669"/>
    <property type="project" value="UniProtKB-ARBA"/>
</dbReference>
<proteinExistence type="inferred from homology"/>
<keyword evidence="5" id="KW-0278">Fertilization</keyword>
<evidence type="ECO:0000313" key="9">
    <source>
        <dbReference type="EMBL" id="WOG82178.1"/>
    </source>
</evidence>
<keyword evidence="3" id="KW-0964">Secreted</keyword>
<keyword evidence="4" id="KW-0732">Signal</keyword>
<dbReference type="AlphaFoldDB" id="A0A166GAP2"/>
<dbReference type="GO" id="GO:0005576">
    <property type="term" value="C:extracellular region"/>
    <property type="evidence" value="ECO:0007669"/>
    <property type="project" value="UniProtKB-SubCell"/>
</dbReference>
<dbReference type="GO" id="GO:0009567">
    <property type="term" value="P:double fertilization forming a zygote and endosperm"/>
    <property type="evidence" value="ECO:0007669"/>
    <property type="project" value="InterPro"/>
</dbReference>
<dbReference type="InterPro" id="IPR044711">
    <property type="entry name" value="EC11-15"/>
</dbReference>
<accession>A0A166GAP2</accession>
<name>A0A166GAP2_DAUCS</name>
<evidence type="ECO:0000256" key="7">
    <source>
        <dbReference type="ARBA" id="ARBA00034457"/>
    </source>
</evidence>
<reference evidence="9" key="1">
    <citation type="journal article" date="2016" name="Nat. Genet.">
        <title>A high-quality carrot genome assembly provides new insights into carotenoid accumulation and asterid genome evolution.</title>
        <authorList>
            <person name="Iorizzo M."/>
            <person name="Ellison S."/>
            <person name="Senalik D."/>
            <person name="Zeng P."/>
            <person name="Satapoomin P."/>
            <person name="Huang J."/>
            <person name="Bowman M."/>
            <person name="Iovene M."/>
            <person name="Sanseverino W."/>
            <person name="Cavagnaro P."/>
            <person name="Yildiz M."/>
            <person name="Macko-Podgorni A."/>
            <person name="Moranska E."/>
            <person name="Grzebelus E."/>
            <person name="Grzebelus D."/>
            <person name="Ashrafi H."/>
            <person name="Zheng Z."/>
            <person name="Cheng S."/>
            <person name="Spooner D."/>
            <person name="Van Deynze A."/>
            <person name="Simon P."/>
        </authorList>
    </citation>
    <scope>NUCLEOTIDE SEQUENCE</scope>
    <source>
        <tissue evidence="9">Leaf</tissue>
    </source>
</reference>
<evidence type="ECO:0000256" key="1">
    <source>
        <dbReference type="ARBA" id="ARBA00004541"/>
    </source>
</evidence>
<protein>
    <submittedName>
        <fullName evidence="9">Uncharacterized protein</fullName>
    </submittedName>
</protein>
<comment type="subcellular location">
    <subcellularLocation>
        <location evidence="1">Cytoplasmic vesicle</location>
    </subcellularLocation>
    <subcellularLocation>
        <location evidence="2">Secreted</location>
    </subcellularLocation>
</comment>
<evidence type="ECO:0000256" key="4">
    <source>
        <dbReference type="ARBA" id="ARBA00022729"/>
    </source>
</evidence>
<organism evidence="9 10">
    <name type="scientific">Daucus carota subsp. sativus</name>
    <name type="common">Carrot</name>
    <dbReference type="NCBI Taxonomy" id="79200"/>
    <lineage>
        <taxon>Eukaryota</taxon>
        <taxon>Viridiplantae</taxon>
        <taxon>Streptophyta</taxon>
        <taxon>Embryophyta</taxon>
        <taxon>Tracheophyta</taxon>
        <taxon>Spermatophyta</taxon>
        <taxon>Magnoliopsida</taxon>
        <taxon>eudicotyledons</taxon>
        <taxon>Gunneridae</taxon>
        <taxon>Pentapetalae</taxon>
        <taxon>asterids</taxon>
        <taxon>campanulids</taxon>
        <taxon>Apiales</taxon>
        <taxon>Apiaceae</taxon>
        <taxon>Apioideae</taxon>
        <taxon>Scandiceae</taxon>
        <taxon>Daucinae</taxon>
        <taxon>Daucus</taxon>
        <taxon>Daucus sect. Daucus</taxon>
    </lineage>
</organism>
<dbReference type="KEGG" id="dcr:108218921"/>
<evidence type="ECO:0000313" key="10">
    <source>
        <dbReference type="Proteomes" id="UP000077755"/>
    </source>
</evidence>
<dbReference type="EMBL" id="CP093343">
    <property type="protein sequence ID" value="WOG82178.1"/>
    <property type="molecule type" value="Genomic_DNA"/>
</dbReference>
<evidence type="ECO:0000256" key="3">
    <source>
        <dbReference type="ARBA" id="ARBA00022525"/>
    </source>
</evidence>